<proteinExistence type="predicted"/>
<dbReference type="SUPFAM" id="SSF49777">
    <property type="entry name" value="PEBP-like"/>
    <property type="match status" value="1"/>
</dbReference>
<protein>
    <submittedName>
        <fullName evidence="1">Flowering Locus T</fullName>
    </submittedName>
</protein>
<reference evidence="1 2" key="1">
    <citation type="journal article" date="2018" name="Plant J.">
        <title>Genome sequences of Chlorella sorokiniana UTEX 1602 and Micractinium conductrix SAG 241.80: implications to maltose excretion by a green alga.</title>
        <authorList>
            <person name="Arriola M.B."/>
            <person name="Velmurugan N."/>
            <person name="Zhang Y."/>
            <person name="Plunkett M.H."/>
            <person name="Hondzo H."/>
            <person name="Barney B.M."/>
        </authorList>
    </citation>
    <scope>NUCLEOTIDE SEQUENCE [LARGE SCALE GENOMIC DNA]</scope>
    <source>
        <strain evidence="1 2">SAG 241.80</strain>
    </source>
</reference>
<accession>A0A2P6VEW1</accession>
<organism evidence="1 2">
    <name type="scientific">Micractinium conductrix</name>
    <dbReference type="NCBI Taxonomy" id="554055"/>
    <lineage>
        <taxon>Eukaryota</taxon>
        <taxon>Viridiplantae</taxon>
        <taxon>Chlorophyta</taxon>
        <taxon>core chlorophytes</taxon>
        <taxon>Trebouxiophyceae</taxon>
        <taxon>Chlorellales</taxon>
        <taxon>Chlorellaceae</taxon>
        <taxon>Chlorella clade</taxon>
        <taxon>Micractinium</taxon>
    </lineage>
</organism>
<dbReference type="EMBL" id="LHPF02000009">
    <property type="protein sequence ID" value="PSC72618.1"/>
    <property type="molecule type" value="Genomic_DNA"/>
</dbReference>
<keyword evidence="2" id="KW-1185">Reference proteome</keyword>
<gene>
    <name evidence="1" type="ORF">C2E20_4021</name>
</gene>
<dbReference type="OrthoDB" id="10657836at2759"/>
<dbReference type="AlphaFoldDB" id="A0A2P6VEW1"/>
<name>A0A2P6VEW1_9CHLO</name>
<evidence type="ECO:0000313" key="2">
    <source>
        <dbReference type="Proteomes" id="UP000239649"/>
    </source>
</evidence>
<sequence length="566" mass="59217">MADPPQSASPDDLALAQLIPLLCDDIWAKANCQLRLRDGSRLVVPVETLAWAQVQQPPGIDIEGEGLFTLVAVGVPMAPPGGAAGIGAGGGGGGPLEQQLVWLLCNVPDYDIGEGTQVASYVPPEMGAPCRIAFLLYRQPGDAPAEISLLRHQVTRHLNQADEPADQVPPELRRGFHARALAAAHHLGLPVAAHWVEVHAGEAAARAQLAAHMALQAHLGSTSSALAAAAEASDEAMAVLRIAAALRAAEAAVDAGAAALGWQWQHAAAATSAVRQQLGSEWRQPLSGHAACTDEFGLLRLLYEAAKGNGSVPPGSVAEWLESNRMGGDWVKELAAQPPYSHSSRPGSLADVSMAAGELAVLPGGTLAWSLPASLGAPPGFAFWSPAFELGGNLWRLFAFAVPLVEGTVGAACMHLGFAPATPPRKEAELETFGAAVVAASQLSGSGGVDPRLQHFTHSQHDGPPFQLLYISEFGKLDQAGPDLANTFGDACQQGRGVRMRRSAPSVAAWRRWWQLFSAAAWVPVGAGLEGLTRCLLLAVRSQWSRQAAGTGLLALLVHQLLILQL</sequence>
<comment type="caution">
    <text evidence="1">The sequence shown here is derived from an EMBL/GenBank/DDBJ whole genome shotgun (WGS) entry which is preliminary data.</text>
</comment>
<dbReference type="Gene3D" id="3.90.280.10">
    <property type="entry name" value="PEBP-like"/>
    <property type="match status" value="1"/>
</dbReference>
<dbReference type="Proteomes" id="UP000239649">
    <property type="component" value="Unassembled WGS sequence"/>
</dbReference>
<evidence type="ECO:0000313" key="1">
    <source>
        <dbReference type="EMBL" id="PSC72618.1"/>
    </source>
</evidence>
<dbReference type="InterPro" id="IPR036610">
    <property type="entry name" value="PEBP-like_sf"/>
</dbReference>